<proteinExistence type="inferred from homology"/>
<protein>
    <submittedName>
        <fullName evidence="7">Acetoacetyl-CoA synthetase</fullName>
    </submittedName>
</protein>
<dbReference type="NCBIfam" id="TIGR01217">
    <property type="entry name" value="ac_ac_CoA_syn"/>
    <property type="match status" value="1"/>
</dbReference>
<evidence type="ECO:0000256" key="3">
    <source>
        <dbReference type="ARBA" id="ARBA00022741"/>
    </source>
</evidence>
<evidence type="ECO:0000256" key="2">
    <source>
        <dbReference type="ARBA" id="ARBA00022598"/>
    </source>
</evidence>
<dbReference type="Gene3D" id="3.30.300.30">
    <property type="match status" value="1"/>
</dbReference>
<dbReference type="Pfam" id="PF13193">
    <property type="entry name" value="AMP-binding_C"/>
    <property type="match status" value="1"/>
</dbReference>
<dbReference type="Proteomes" id="UP000279384">
    <property type="component" value="Unassembled WGS sequence"/>
</dbReference>
<dbReference type="InterPro" id="IPR005914">
    <property type="entry name" value="Acac_CoA_synth"/>
</dbReference>
<dbReference type="GO" id="GO:0030729">
    <property type="term" value="F:acetoacetate-CoA ligase activity"/>
    <property type="evidence" value="ECO:0007669"/>
    <property type="project" value="InterPro"/>
</dbReference>
<dbReference type="SUPFAM" id="SSF56801">
    <property type="entry name" value="Acetyl-CoA synthetase-like"/>
    <property type="match status" value="1"/>
</dbReference>
<dbReference type="Gene3D" id="3.40.50.12780">
    <property type="entry name" value="N-terminal domain of ligase-like"/>
    <property type="match status" value="1"/>
</dbReference>
<evidence type="ECO:0000259" key="6">
    <source>
        <dbReference type="Pfam" id="PF13193"/>
    </source>
</evidence>
<dbReference type="NCBIfam" id="NF002937">
    <property type="entry name" value="PRK03584.1"/>
    <property type="match status" value="1"/>
</dbReference>
<dbReference type="InterPro" id="IPR025110">
    <property type="entry name" value="AMP-bd_C"/>
</dbReference>
<evidence type="ECO:0000256" key="4">
    <source>
        <dbReference type="ARBA" id="ARBA00022840"/>
    </source>
</evidence>
<dbReference type="GO" id="GO:0006629">
    <property type="term" value="P:lipid metabolic process"/>
    <property type="evidence" value="ECO:0007669"/>
    <property type="project" value="InterPro"/>
</dbReference>
<evidence type="ECO:0000313" key="8">
    <source>
        <dbReference type="Proteomes" id="UP000279384"/>
    </source>
</evidence>
<feature type="domain" description="AMP-dependent synthetase/ligase" evidence="5">
    <location>
        <begin position="97"/>
        <end position="474"/>
    </location>
</feature>
<accession>A0A495B7C1</accession>
<dbReference type="InterPro" id="IPR020845">
    <property type="entry name" value="AMP-binding_CS"/>
</dbReference>
<feature type="domain" description="AMP-binding enzyme C-terminal" evidence="6">
    <location>
        <begin position="547"/>
        <end position="615"/>
    </location>
</feature>
<comment type="caution">
    <text evidence="7">The sequence shown here is derived from an EMBL/GenBank/DDBJ whole genome shotgun (WGS) entry which is preliminary data.</text>
</comment>
<sequence>MHAADHPIWQPSPARLSATHLTAFTRLAETLDNQRYPDYSSLWHASIERPERFWSQLWDYAGVIGDKGSVALEDKDGMRAARFFPQAALNYAENLLRRRDDTLAMVFWGEDKVKRELTWWELSDLVSRLQQAMLAHGIVEGDRVAGYMPNMPETVAAMLATSSIGAVWTSCSPDFGTDGALDRFGQTAPRLLFCPDGYWYNGKQVDISEKMQIIASGLPSVEKVIVVPYLERADAFAETVPKAVTLERFVDSFVASELLFRRVGFNHPLFILYSSGTTGKPKCIVHGHGGTLLQHLKEHQLHADVHAGDRLFYFTTCGWMMWNWLVSGLASGATLMLFDGSPFAKGGHILWQYAEAYRCAQFGTSAKYIDGLRKIDLQPKRDYDLSCLRAVFSTGSPLVAESFDWVYDAIKDDINLASISGGTDIVSCFALGCASLPVYRGELQCRGLGMAVDIWNDAGQPVQGEKGELVCTKPFPSMPVGFWGDADGEKYRKAYFERFDNVWCHGDYAELTEHDGMIIYGRSDAVLNPGGVRIGTAEIYRQVETFDAVLDSIVVGQRWLDDERVVLFVKLRDGCELDKTLQAAIRDKIKNGASPRHVPAKIIAVADIPKTISGKIVELAVKNVIHGLPVTNLTALANPEALQLFVDLPELQS</sequence>
<dbReference type="PROSITE" id="PS00455">
    <property type="entry name" value="AMP_BINDING"/>
    <property type="match status" value="1"/>
</dbReference>
<dbReference type="EMBL" id="RBID01000017">
    <property type="protein sequence ID" value="RKQ55545.1"/>
    <property type="molecule type" value="Genomic_DNA"/>
</dbReference>
<evidence type="ECO:0000313" key="7">
    <source>
        <dbReference type="EMBL" id="RKQ55545.1"/>
    </source>
</evidence>
<dbReference type="Pfam" id="PF00501">
    <property type="entry name" value="AMP-binding"/>
    <property type="match status" value="1"/>
</dbReference>
<dbReference type="InterPro" id="IPR042099">
    <property type="entry name" value="ANL_N_sf"/>
</dbReference>
<dbReference type="PANTHER" id="PTHR42921">
    <property type="entry name" value="ACETOACETYL-COA SYNTHETASE"/>
    <property type="match status" value="1"/>
</dbReference>
<comment type="similarity">
    <text evidence="1">Belongs to the ATP-dependent AMP-binding enzyme family.</text>
</comment>
<evidence type="ECO:0000256" key="1">
    <source>
        <dbReference type="ARBA" id="ARBA00006432"/>
    </source>
</evidence>
<keyword evidence="4" id="KW-0067">ATP-binding</keyword>
<dbReference type="PANTHER" id="PTHR42921:SF1">
    <property type="entry name" value="ACETOACETYL-COA SYNTHETASE"/>
    <property type="match status" value="1"/>
</dbReference>
<keyword evidence="2" id="KW-0436">Ligase</keyword>
<evidence type="ECO:0000259" key="5">
    <source>
        <dbReference type="Pfam" id="PF00501"/>
    </source>
</evidence>
<dbReference type="CDD" id="cd05943">
    <property type="entry name" value="AACS"/>
    <property type="match status" value="1"/>
</dbReference>
<name>A0A495B7C1_VOGIN</name>
<dbReference type="AlphaFoldDB" id="A0A495B7C1"/>
<keyword evidence="3" id="KW-0547">Nucleotide-binding</keyword>
<dbReference type="GO" id="GO:0005524">
    <property type="term" value="F:ATP binding"/>
    <property type="evidence" value="ECO:0007669"/>
    <property type="project" value="UniProtKB-KW"/>
</dbReference>
<dbReference type="InterPro" id="IPR045851">
    <property type="entry name" value="AMP-bd_C_sf"/>
</dbReference>
<organism evidence="7 8">
    <name type="scientific">Vogesella indigofera</name>
    <name type="common">Pseudomonas indigofera</name>
    <dbReference type="NCBI Taxonomy" id="45465"/>
    <lineage>
        <taxon>Bacteria</taxon>
        <taxon>Pseudomonadati</taxon>
        <taxon>Pseudomonadota</taxon>
        <taxon>Betaproteobacteria</taxon>
        <taxon>Neisseriales</taxon>
        <taxon>Chromobacteriaceae</taxon>
        <taxon>Vogesella</taxon>
    </lineage>
</organism>
<dbReference type="InterPro" id="IPR000873">
    <property type="entry name" value="AMP-dep_synth/lig_dom"/>
</dbReference>
<reference evidence="7 8" key="1">
    <citation type="submission" date="2018-10" db="EMBL/GenBank/DDBJ databases">
        <title>Genomic Encyclopedia of Type Strains, Phase IV (KMG-IV): sequencing the most valuable type-strain genomes for metagenomic binning, comparative biology and taxonomic classification.</title>
        <authorList>
            <person name="Goeker M."/>
        </authorList>
    </citation>
    <scope>NUCLEOTIDE SEQUENCE [LARGE SCALE GENOMIC DNA]</scope>
    <source>
        <strain evidence="7 8">DSM 3303</strain>
    </source>
</reference>
<dbReference type="RefSeq" id="WP_120811797.1">
    <property type="nucleotide sequence ID" value="NZ_RBID01000017.1"/>
</dbReference>
<gene>
    <name evidence="7" type="ORF">C8E02_2932</name>
</gene>